<sequence>MPSEKHRAIKVYCLHLPQQPLSSASVTISTIQRDDHQSPSSPFSLNLISRHHATTASFANVWRFGADELQFFVDKEGMQRFLHRYKYMMYIRSDGSQESDGPDGSTLETSLVVLEQCQCIYMYANVYAGKVQKEYVISKLCTS</sequence>
<reference evidence="2" key="1">
    <citation type="journal article" date="2022" name="Mol. Ecol. Resour.">
        <title>The genomes of chicory, endive, great burdock and yacon provide insights into Asteraceae palaeo-polyploidization history and plant inulin production.</title>
        <authorList>
            <person name="Fan W."/>
            <person name="Wang S."/>
            <person name="Wang H."/>
            <person name="Wang A."/>
            <person name="Jiang F."/>
            <person name="Liu H."/>
            <person name="Zhao H."/>
            <person name="Xu D."/>
            <person name="Zhang Y."/>
        </authorList>
    </citation>
    <scope>NUCLEOTIDE SEQUENCE [LARGE SCALE GENOMIC DNA]</scope>
    <source>
        <strain evidence="2">cv. Punajuju</strain>
    </source>
</reference>
<comment type="caution">
    <text evidence="1">The sequence shown here is derived from an EMBL/GenBank/DDBJ whole genome shotgun (WGS) entry which is preliminary data.</text>
</comment>
<keyword evidence="2" id="KW-1185">Reference proteome</keyword>
<dbReference type="Proteomes" id="UP001055811">
    <property type="component" value="Linkage Group LG04"/>
</dbReference>
<accession>A0ACB9E1A6</accession>
<evidence type="ECO:0000313" key="2">
    <source>
        <dbReference type="Proteomes" id="UP001055811"/>
    </source>
</evidence>
<evidence type="ECO:0000313" key="1">
    <source>
        <dbReference type="EMBL" id="KAI3752443.1"/>
    </source>
</evidence>
<protein>
    <submittedName>
        <fullName evidence="1">Uncharacterized protein</fullName>
    </submittedName>
</protein>
<dbReference type="EMBL" id="CM042012">
    <property type="protein sequence ID" value="KAI3752443.1"/>
    <property type="molecule type" value="Genomic_DNA"/>
</dbReference>
<organism evidence="1 2">
    <name type="scientific">Cichorium intybus</name>
    <name type="common">Chicory</name>
    <dbReference type="NCBI Taxonomy" id="13427"/>
    <lineage>
        <taxon>Eukaryota</taxon>
        <taxon>Viridiplantae</taxon>
        <taxon>Streptophyta</taxon>
        <taxon>Embryophyta</taxon>
        <taxon>Tracheophyta</taxon>
        <taxon>Spermatophyta</taxon>
        <taxon>Magnoliopsida</taxon>
        <taxon>eudicotyledons</taxon>
        <taxon>Gunneridae</taxon>
        <taxon>Pentapetalae</taxon>
        <taxon>asterids</taxon>
        <taxon>campanulids</taxon>
        <taxon>Asterales</taxon>
        <taxon>Asteraceae</taxon>
        <taxon>Cichorioideae</taxon>
        <taxon>Cichorieae</taxon>
        <taxon>Cichoriinae</taxon>
        <taxon>Cichorium</taxon>
    </lineage>
</organism>
<name>A0ACB9E1A6_CICIN</name>
<reference evidence="1 2" key="2">
    <citation type="journal article" date="2022" name="Mol. Ecol. Resour.">
        <title>The genomes of chicory, endive, great burdock and yacon provide insights into Asteraceae paleo-polyploidization history and plant inulin production.</title>
        <authorList>
            <person name="Fan W."/>
            <person name="Wang S."/>
            <person name="Wang H."/>
            <person name="Wang A."/>
            <person name="Jiang F."/>
            <person name="Liu H."/>
            <person name="Zhao H."/>
            <person name="Xu D."/>
            <person name="Zhang Y."/>
        </authorList>
    </citation>
    <scope>NUCLEOTIDE SEQUENCE [LARGE SCALE GENOMIC DNA]</scope>
    <source>
        <strain evidence="2">cv. Punajuju</strain>
        <tissue evidence="1">Leaves</tissue>
    </source>
</reference>
<proteinExistence type="predicted"/>
<gene>
    <name evidence="1" type="ORF">L2E82_24475</name>
</gene>